<dbReference type="InterPro" id="IPR029016">
    <property type="entry name" value="GAF-like_dom_sf"/>
</dbReference>
<evidence type="ECO:0000259" key="10">
    <source>
        <dbReference type="PROSITE" id="PS50112"/>
    </source>
</evidence>
<evidence type="ECO:0000259" key="11">
    <source>
        <dbReference type="PROSITE" id="PS50113"/>
    </source>
</evidence>
<dbReference type="InterPro" id="IPR000700">
    <property type="entry name" value="PAS-assoc_C"/>
</dbReference>
<dbReference type="PRINTS" id="PR00344">
    <property type="entry name" value="BCTRLSENSOR"/>
</dbReference>
<dbReference type="PROSITE" id="PS50109">
    <property type="entry name" value="HIS_KIN"/>
    <property type="match status" value="1"/>
</dbReference>
<evidence type="ECO:0000256" key="2">
    <source>
        <dbReference type="ARBA" id="ARBA00012438"/>
    </source>
</evidence>
<evidence type="ECO:0000256" key="3">
    <source>
        <dbReference type="ARBA" id="ARBA00022553"/>
    </source>
</evidence>
<dbReference type="Pfam" id="PF02518">
    <property type="entry name" value="HATPase_c"/>
    <property type="match status" value="1"/>
</dbReference>
<comment type="caution">
    <text evidence="12">The sequence shown here is derived from an EMBL/GenBank/DDBJ whole genome shotgun (WGS) entry which is preliminary data.</text>
</comment>
<dbReference type="Pfam" id="PF08447">
    <property type="entry name" value="PAS_3"/>
    <property type="match status" value="1"/>
</dbReference>
<dbReference type="InterPro" id="IPR001789">
    <property type="entry name" value="Sig_transdc_resp-reg_receiver"/>
</dbReference>
<feature type="domain" description="Histidine kinase" evidence="8">
    <location>
        <begin position="741"/>
        <end position="973"/>
    </location>
</feature>
<keyword evidence="3 7" id="KW-0597">Phosphoprotein</keyword>
<dbReference type="Gene3D" id="2.10.70.100">
    <property type="match status" value="1"/>
</dbReference>
<dbReference type="EMBL" id="BSRI01000001">
    <property type="protein sequence ID" value="GLV54778.1"/>
    <property type="molecule type" value="Genomic_DNA"/>
</dbReference>
<dbReference type="SUPFAM" id="SSF47384">
    <property type="entry name" value="Homodimeric domain of signal transducing histidine kinase"/>
    <property type="match status" value="1"/>
</dbReference>
<dbReference type="CDD" id="cd00130">
    <property type="entry name" value="PAS"/>
    <property type="match status" value="3"/>
</dbReference>
<reference evidence="12 13" key="1">
    <citation type="submission" date="2023-02" db="EMBL/GenBank/DDBJ databases">
        <title>Dictyobacter halimunensis sp. nov., a new member of the class Ktedonobacteria from forest soil in a geothermal area.</title>
        <authorList>
            <person name="Rachmania M.K."/>
            <person name="Ningsih F."/>
            <person name="Sakai Y."/>
            <person name="Yabe S."/>
            <person name="Yokota A."/>
            <person name="Sjamsuridzal W."/>
        </authorList>
    </citation>
    <scope>NUCLEOTIDE SEQUENCE [LARGE SCALE GENOMIC DNA]</scope>
    <source>
        <strain evidence="12 13">S3.2.2.5</strain>
    </source>
</reference>
<evidence type="ECO:0000256" key="5">
    <source>
        <dbReference type="ARBA" id="ARBA00022777"/>
    </source>
</evidence>
<dbReference type="Gene3D" id="1.10.287.130">
    <property type="match status" value="1"/>
</dbReference>
<feature type="domain" description="PAC" evidence="11">
    <location>
        <begin position="229"/>
        <end position="280"/>
    </location>
</feature>
<feature type="modified residue" description="4-aspartylphosphate" evidence="7">
    <location>
        <position position="68"/>
    </location>
</feature>
<dbReference type="Pfam" id="PF00072">
    <property type="entry name" value="Response_reg"/>
    <property type="match status" value="1"/>
</dbReference>
<dbReference type="PROSITE" id="PS50113">
    <property type="entry name" value="PAC"/>
    <property type="match status" value="3"/>
</dbReference>
<evidence type="ECO:0000256" key="7">
    <source>
        <dbReference type="PROSITE-ProRule" id="PRU00169"/>
    </source>
</evidence>
<feature type="domain" description="PAC" evidence="11">
    <location>
        <begin position="490"/>
        <end position="542"/>
    </location>
</feature>
<dbReference type="CDD" id="cd00082">
    <property type="entry name" value="HisKA"/>
    <property type="match status" value="1"/>
</dbReference>
<dbReference type="SUPFAM" id="SSF55874">
    <property type="entry name" value="ATPase domain of HSP90 chaperone/DNA topoisomerase II/histidine kinase"/>
    <property type="match status" value="1"/>
</dbReference>
<keyword evidence="5" id="KW-0418">Kinase</keyword>
<dbReference type="InterPro" id="IPR004358">
    <property type="entry name" value="Sig_transdc_His_kin-like_C"/>
</dbReference>
<dbReference type="PANTHER" id="PTHR43304:SF1">
    <property type="entry name" value="PAC DOMAIN-CONTAINING PROTEIN"/>
    <property type="match status" value="1"/>
</dbReference>
<evidence type="ECO:0000256" key="4">
    <source>
        <dbReference type="ARBA" id="ARBA00022679"/>
    </source>
</evidence>
<dbReference type="Gene3D" id="3.30.565.10">
    <property type="entry name" value="Histidine kinase-like ATPase, C-terminal domain"/>
    <property type="match status" value="1"/>
</dbReference>
<dbReference type="InterPro" id="IPR003594">
    <property type="entry name" value="HATPase_dom"/>
</dbReference>
<dbReference type="NCBIfam" id="TIGR00229">
    <property type="entry name" value="sensory_box"/>
    <property type="match status" value="3"/>
</dbReference>
<dbReference type="SMART" id="SM00387">
    <property type="entry name" value="HATPase_c"/>
    <property type="match status" value="1"/>
</dbReference>
<dbReference type="SUPFAM" id="SSF55785">
    <property type="entry name" value="PYP-like sensor domain (PAS domain)"/>
    <property type="match status" value="3"/>
</dbReference>
<feature type="domain" description="PAS" evidence="10">
    <location>
        <begin position="281"/>
        <end position="353"/>
    </location>
</feature>
<dbReference type="InterPro" id="IPR036097">
    <property type="entry name" value="HisK_dim/P_sf"/>
</dbReference>
<dbReference type="InterPro" id="IPR036890">
    <property type="entry name" value="HATPase_C_sf"/>
</dbReference>
<keyword evidence="13" id="KW-1185">Reference proteome</keyword>
<dbReference type="PROSITE" id="PS50112">
    <property type="entry name" value="PAS"/>
    <property type="match status" value="2"/>
</dbReference>
<evidence type="ECO:0000256" key="1">
    <source>
        <dbReference type="ARBA" id="ARBA00000085"/>
    </source>
</evidence>
<dbReference type="InterPro" id="IPR001610">
    <property type="entry name" value="PAC"/>
</dbReference>
<dbReference type="InterPro" id="IPR005467">
    <property type="entry name" value="His_kinase_dom"/>
</dbReference>
<dbReference type="SMART" id="SM00448">
    <property type="entry name" value="REC"/>
    <property type="match status" value="1"/>
</dbReference>
<dbReference type="InterPro" id="IPR003661">
    <property type="entry name" value="HisK_dim/P_dom"/>
</dbReference>
<evidence type="ECO:0000259" key="8">
    <source>
        <dbReference type="PROSITE" id="PS50109"/>
    </source>
</evidence>
<dbReference type="CDD" id="cd00075">
    <property type="entry name" value="HATPase"/>
    <property type="match status" value="1"/>
</dbReference>
<dbReference type="CDD" id="cd00156">
    <property type="entry name" value="REC"/>
    <property type="match status" value="1"/>
</dbReference>
<evidence type="ECO:0000313" key="12">
    <source>
        <dbReference type="EMBL" id="GLV54778.1"/>
    </source>
</evidence>
<dbReference type="Pfam" id="PF08448">
    <property type="entry name" value="PAS_4"/>
    <property type="match status" value="2"/>
</dbReference>
<sequence>MKSGAVPMSQSQQYRQILIVDDSPEDCVTIRRYLSRDQSMLYTIHEAHDGKQGLSLCQEVALDCVLLDYNLPDMNGVAFLDRLHTLFKQPLLPVVVLTGGGSEMIAVESMKSGALDYVLKKQLTPELLRHSITNAIEKMRMQQQVEAQHVELMRQRHAFQTLAENASDIISRYDPALRHIYVNPAVTKITGLPVEAFLNKTKCEMGFPEDFCATWEKNLREVFATGKITQIEFSYSSTIGLRIFQAKLTPEFDSAGQVISVLSISRDVTELKETEAALRESDERLHLAFSAASMGTWDWNIKTGKVFWSEDMEALLGMAPGTFSGTYEAFCDLVHPDDLVRVTAPLQQALQQKSLYQADFRMLRVDGSVRWVTSRGHAFYDDDGQPVRMIGVDLDITERKQSEQQATERASELEAFFEAIGDGLFILDTQGNPVRLNRAARGLMGVKTGMLSERLSIPPLPFVDEQGRPLPDEQRPETRLLRGEHLAGPTASDMRLRRATGSEVELSVTGTPLLTEDGEVGGAIMVTHDVTRRRRLERRTHAALDALLMMAKSLISTEGPSVQTEQTGRAVMQRLAELTCRVLDCEGALLFVLAPGTERIEYSVGTGFDASLLSPLLNRVQGMSLKDLFQIPAVRQLREGGVVSLDVSQPPYHEYQLHPHLHRAILAPLCLHSDLIGMAIVYPMDVYHRYLTEEVTLVTAVGQLAVLVIERERLLREREEARVRELTALETTRRIDDFIGIVSHELKSPLTAVRANVQLAKRQLNRILSYQGEPDGGAVPDIATIGNFLERAERQIMTQTRLVNDLVDSTRVRMEKLDLQVTRCDLQKVVQETIEDQRQASLKHAIQFSGVEGEVFVWADAQRVGQVITNYLSNAIKYSDEDTMITVRLERCGSSVKVSVCDQGPGLPLDVQQHIWDRFYRVPGVEVKSGTGVGLGLGLHICRTIIERQGGTVGVSSTLNQGSTFWFTLPLYANANELPLKEEHTPIPN</sequence>
<dbReference type="InterPro" id="IPR000014">
    <property type="entry name" value="PAS"/>
</dbReference>
<evidence type="ECO:0000259" key="9">
    <source>
        <dbReference type="PROSITE" id="PS50110"/>
    </source>
</evidence>
<evidence type="ECO:0000256" key="6">
    <source>
        <dbReference type="ARBA" id="ARBA00023012"/>
    </source>
</evidence>
<feature type="domain" description="PAS" evidence="10">
    <location>
        <begin position="155"/>
        <end position="226"/>
    </location>
</feature>
<accession>A0ABQ6FKI7</accession>
<dbReference type="InterPro" id="IPR011006">
    <property type="entry name" value="CheY-like_superfamily"/>
</dbReference>
<dbReference type="InterPro" id="IPR035965">
    <property type="entry name" value="PAS-like_dom_sf"/>
</dbReference>
<dbReference type="InterPro" id="IPR013656">
    <property type="entry name" value="PAS_4"/>
</dbReference>
<dbReference type="InterPro" id="IPR013655">
    <property type="entry name" value="PAS_fold_3"/>
</dbReference>
<dbReference type="InterPro" id="IPR003018">
    <property type="entry name" value="GAF"/>
</dbReference>
<organism evidence="12 13">
    <name type="scientific">Dictyobacter halimunensis</name>
    <dbReference type="NCBI Taxonomy" id="3026934"/>
    <lineage>
        <taxon>Bacteria</taxon>
        <taxon>Bacillati</taxon>
        <taxon>Chloroflexota</taxon>
        <taxon>Ktedonobacteria</taxon>
        <taxon>Ktedonobacterales</taxon>
        <taxon>Dictyobacteraceae</taxon>
        <taxon>Dictyobacter</taxon>
    </lineage>
</organism>
<dbReference type="Gene3D" id="3.30.450.20">
    <property type="entry name" value="PAS domain"/>
    <property type="match status" value="3"/>
</dbReference>
<dbReference type="Gene3D" id="3.40.50.2300">
    <property type="match status" value="1"/>
</dbReference>
<dbReference type="SUPFAM" id="SSF55781">
    <property type="entry name" value="GAF domain-like"/>
    <property type="match status" value="1"/>
</dbReference>
<keyword evidence="4" id="KW-0808">Transferase</keyword>
<protein>
    <recommendedName>
        <fullName evidence="2">histidine kinase</fullName>
        <ecNumber evidence="2">2.7.13.3</ecNumber>
    </recommendedName>
</protein>
<feature type="domain" description="PAC" evidence="11">
    <location>
        <begin position="356"/>
        <end position="408"/>
    </location>
</feature>
<dbReference type="SMART" id="SM00091">
    <property type="entry name" value="PAS"/>
    <property type="match status" value="3"/>
</dbReference>
<comment type="catalytic activity">
    <reaction evidence="1">
        <text>ATP + protein L-histidine = ADP + protein N-phospho-L-histidine.</text>
        <dbReference type="EC" id="2.7.13.3"/>
    </reaction>
</comment>
<proteinExistence type="predicted"/>
<dbReference type="PROSITE" id="PS50110">
    <property type="entry name" value="RESPONSE_REGULATORY"/>
    <property type="match status" value="1"/>
</dbReference>
<dbReference type="SMART" id="SM00086">
    <property type="entry name" value="PAC"/>
    <property type="match status" value="3"/>
</dbReference>
<dbReference type="SMART" id="SM00065">
    <property type="entry name" value="GAF"/>
    <property type="match status" value="1"/>
</dbReference>
<name>A0ABQ6FKI7_9CHLR</name>
<keyword evidence="6" id="KW-0902">Two-component regulatory system</keyword>
<dbReference type="InterPro" id="IPR052162">
    <property type="entry name" value="Sensor_kinase/Photoreceptor"/>
</dbReference>
<gene>
    <name evidence="12" type="ORF">KDH_16250</name>
</gene>
<dbReference type="Pfam" id="PF00512">
    <property type="entry name" value="HisKA"/>
    <property type="match status" value="1"/>
</dbReference>
<dbReference type="SUPFAM" id="SSF52172">
    <property type="entry name" value="CheY-like"/>
    <property type="match status" value="1"/>
</dbReference>
<dbReference type="Proteomes" id="UP001344906">
    <property type="component" value="Unassembled WGS sequence"/>
</dbReference>
<feature type="domain" description="Response regulatory" evidence="9">
    <location>
        <begin position="16"/>
        <end position="135"/>
    </location>
</feature>
<dbReference type="EC" id="2.7.13.3" evidence="2"/>
<dbReference type="PANTHER" id="PTHR43304">
    <property type="entry name" value="PHYTOCHROME-LIKE PROTEIN CPH1"/>
    <property type="match status" value="1"/>
</dbReference>
<dbReference type="Gene3D" id="3.30.450.40">
    <property type="match status" value="1"/>
</dbReference>
<evidence type="ECO:0000313" key="13">
    <source>
        <dbReference type="Proteomes" id="UP001344906"/>
    </source>
</evidence>
<dbReference type="SMART" id="SM00388">
    <property type="entry name" value="HisKA"/>
    <property type="match status" value="1"/>
</dbReference>